<name>A0A9Q0KEG6_9MAGN</name>
<dbReference type="OrthoDB" id="514967at2759"/>
<feature type="transmembrane region" description="Helical" evidence="1">
    <location>
        <begin position="57"/>
        <end position="76"/>
    </location>
</feature>
<accession>A0A9Q0KEG6</accession>
<evidence type="ECO:0000313" key="2">
    <source>
        <dbReference type="EMBL" id="KAJ4968859.1"/>
    </source>
</evidence>
<dbReference type="EMBL" id="JAMYWD010000006">
    <property type="protein sequence ID" value="KAJ4968859.1"/>
    <property type="molecule type" value="Genomic_DNA"/>
</dbReference>
<dbReference type="Proteomes" id="UP001141806">
    <property type="component" value="Unassembled WGS sequence"/>
</dbReference>
<protein>
    <submittedName>
        <fullName evidence="2">Uncharacterized protein</fullName>
    </submittedName>
</protein>
<keyword evidence="1" id="KW-1133">Transmembrane helix</keyword>
<sequence length="100" mass="11477">MWQKLQLQIFKGPVYLNHALVKADVGRKLKCQSQSMDVRLRTPNDYIFSRTVMTPRFLLLSFAAAVMCFGVCAVVLHPHKVGEFAISIRRCLLSNHEEEQ</sequence>
<dbReference type="AlphaFoldDB" id="A0A9Q0KEG6"/>
<comment type="caution">
    <text evidence="2">The sequence shown here is derived from an EMBL/GenBank/DDBJ whole genome shotgun (WGS) entry which is preliminary data.</text>
</comment>
<keyword evidence="3" id="KW-1185">Reference proteome</keyword>
<proteinExistence type="predicted"/>
<reference evidence="2" key="1">
    <citation type="journal article" date="2023" name="Plant J.">
        <title>The genome of the king protea, Protea cynaroides.</title>
        <authorList>
            <person name="Chang J."/>
            <person name="Duong T.A."/>
            <person name="Schoeman C."/>
            <person name="Ma X."/>
            <person name="Roodt D."/>
            <person name="Barker N."/>
            <person name="Li Z."/>
            <person name="Van de Peer Y."/>
            <person name="Mizrachi E."/>
        </authorList>
    </citation>
    <scope>NUCLEOTIDE SEQUENCE</scope>
    <source>
        <tissue evidence="2">Young leaves</tissue>
    </source>
</reference>
<evidence type="ECO:0000256" key="1">
    <source>
        <dbReference type="SAM" id="Phobius"/>
    </source>
</evidence>
<gene>
    <name evidence="2" type="ORF">NE237_015560</name>
</gene>
<organism evidence="2 3">
    <name type="scientific">Protea cynaroides</name>
    <dbReference type="NCBI Taxonomy" id="273540"/>
    <lineage>
        <taxon>Eukaryota</taxon>
        <taxon>Viridiplantae</taxon>
        <taxon>Streptophyta</taxon>
        <taxon>Embryophyta</taxon>
        <taxon>Tracheophyta</taxon>
        <taxon>Spermatophyta</taxon>
        <taxon>Magnoliopsida</taxon>
        <taxon>Proteales</taxon>
        <taxon>Proteaceae</taxon>
        <taxon>Protea</taxon>
    </lineage>
</organism>
<evidence type="ECO:0000313" key="3">
    <source>
        <dbReference type="Proteomes" id="UP001141806"/>
    </source>
</evidence>
<keyword evidence="1" id="KW-0472">Membrane</keyword>
<keyword evidence="1" id="KW-0812">Transmembrane</keyword>